<protein>
    <recommendedName>
        <fullName evidence="5">2-succinylbenzoate--CoA ligase</fullName>
        <ecNumber evidence="5">6.2.1.26</ecNumber>
    </recommendedName>
    <alternativeName>
        <fullName evidence="5">o-succinylbenzoyl-CoA synthetase</fullName>
        <shortName evidence="5">OSB-CoA synthetase</shortName>
    </alternativeName>
</protein>
<keyword evidence="2 5" id="KW-0436">Ligase</keyword>
<dbReference type="InterPro" id="IPR020845">
    <property type="entry name" value="AMP-binding_CS"/>
</dbReference>
<comment type="function">
    <text evidence="5">Converts 2-succinylbenzoate (OSB) to 2-succinylbenzoyl-CoA (OSB-CoA).</text>
</comment>
<evidence type="ECO:0000256" key="2">
    <source>
        <dbReference type="ARBA" id="ARBA00022598"/>
    </source>
</evidence>
<feature type="domain" description="AMP-dependent synthetase/ligase" evidence="6">
    <location>
        <begin position="8"/>
        <end position="331"/>
    </location>
</feature>
<dbReference type="EC" id="6.2.1.26" evidence="5"/>
<dbReference type="PROSITE" id="PS00455">
    <property type="entry name" value="AMP_BINDING"/>
    <property type="match status" value="1"/>
</dbReference>
<keyword evidence="4 5" id="KW-0067">ATP-binding</keyword>
<evidence type="ECO:0000256" key="5">
    <source>
        <dbReference type="HAMAP-Rule" id="MF_00731"/>
    </source>
</evidence>
<gene>
    <name evidence="5" type="primary">menE</name>
    <name evidence="8" type="ORF">BAU17_06290</name>
</gene>
<dbReference type="RefSeq" id="WP_161903309.1">
    <property type="nucleotide sequence ID" value="NZ_MAEL01000057.1"/>
</dbReference>
<dbReference type="Proteomes" id="UP000782705">
    <property type="component" value="Unassembled WGS sequence"/>
</dbReference>
<dbReference type="EMBL" id="MAEL01000057">
    <property type="protein sequence ID" value="KAF1301526.1"/>
    <property type="molecule type" value="Genomic_DNA"/>
</dbReference>
<feature type="domain" description="AMP-binding enzyme C-terminal" evidence="7">
    <location>
        <begin position="380"/>
        <end position="452"/>
    </location>
</feature>
<comment type="similarity">
    <text evidence="5">Belongs to the ATP-dependent AMP-binding enzyme family. MenE subfamily.</text>
</comment>
<organism evidence="8 9">
    <name type="scientific">Candidatus Enterococcus willemsii</name>
    <dbReference type="NCBI Taxonomy" id="1857215"/>
    <lineage>
        <taxon>Bacteria</taxon>
        <taxon>Bacillati</taxon>
        <taxon>Bacillota</taxon>
        <taxon>Bacilli</taxon>
        <taxon>Lactobacillales</taxon>
        <taxon>Enterococcaceae</taxon>
        <taxon>Enterococcus</taxon>
    </lineage>
</organism>
<proteinExistence type="inferred from homology"/>
<name>A0ABQ6YW27_9ENTE</name>
<keyword evidence="9" id="KW-1185">Reference proteome</keyword>
<dbReference type="InterPro" id="IPR042099">
    <property type="entry name" value="ANL_N_sf"/>
</dbReference>
<dbReference type="InterPro" id="IPR000873">
    <property type="entry name" value="AMP-dep_synth/lig_dom"/>
</dbReference>
<sequence length="475" mass="53412">MWPNSWLQYQAKLQPERPAFYWKDKSWSFSALNQHVQAYAAYYQQKLPKSIQRVALFSENTDRMLFSILALWELGIEIQFLNTRLTTEELLFQLTDAQTIIVISEKQVGQVSTISFPLTSELQIISPTDYVDDGYQEDQIASIMYTSGTTGQPKGVPQTFGNHRASAEATQENMQITSADCWLCPTALYHISGLSIVLRMLRLGMSLHLYEKFVPEQLVHDILSGQGTIASVVSKMLTDCLPLLEATASFRYFLLGGGPISEAILQQCEAKGLRVIQSFGMTETCSQVIAMPPEKAQEKLGSTGIPLKEVSLKLERGEILLKGPSIVTNYLNHRGENAWDNEGWFHTGDLGKIDEDGYLYVLSRMSELIISGGENIYPAEVEKVLLQHPAIQEAVVVGQEDVTWGQVPVAYLKINQSLTLSEVTQSLQVLAKYKRPKAFFVVKTIPKTASGKPLKRKFLTEERVNFIEYQLNDIR</sequence>
<dbReference type="Pfam" id="PF13193">
    <property type="entry name" value="AMP-binding_C"/>
    <property type="match status" value="1"/>
</dbReference>
<evidence type="ECO:0000313" key="8">
    <source>
        <dbReference type="EMBL" id="KAF1301526.1"/>
    </source>
</evidence>
<dbReference type="PANTHER" id="PTHR43201">
    <property type="entry name" value="ACYL-COA SYNTHETASE"/>
    <property type="match status" value="1"/>
</dbReference>
<dbReference type="GO" id="GO:0016874">
    <property type="term" value="F:ligase activity"/>
    <property type="evidence" value="ECO:0007669"/>
    <property type="project" value="UniProtKB-KW"/>
</dbReference>
<evidence type="ECO:0000313" key="9">
    <source>
        <dbReference type="Proteomes" id="UP000782705"/>
    </source>
</evidence>
<dbReference type="Gene3D" id="3.30.300.30">
    <property type="match status" value="1"/>
</dbReference>
<dbReference type="SUPFAM" id="SSF56801">
    <property type="entry name" value="Acetyl-CoA synthetase-like"/>
    <property type="match status" value="1"/>
</dbReference>
<comment type="caution">
    <text evidence="8">The sequence shown here is derived from an EMBL/GenBank/DDBJ whole genome shotgun (WGS) entry which is preliminary data.</text>
</comment>
<evidence type="ECO:0000256" key="3">
    <source>
        <dbReference type="ARBA" id="ARBA00022741"/>
    </source>
</evidence>
<evidence type="ECO:0000259" key="6">
    <source>
        <dbReference type="Pfam" id="PF00501"/>
    </source>
</evidence>
<dbReference type="InterPro" id="IPR010192">
    <property type="entry name" value="MenE"/>
</dbReference>
<comment type="pathway">
    <text evidence="5">Quinol/quinone metabolism; 1,4-dihydroxy-2-naphthoate biosynthesis; 1,4-dihydroxy-2-naphthoate from chorismate: step 5/7.</text>
</comment>
<evidence type="ECO:0000259" key="7">
    <source>
        <dbReference type="Pfam" id="PF13193"/>
    </source>
</evidence>
<evidence type="ECO:0000256" key="4">
    <source>
        <dbReference type="ARBA" id="ARBA00022840"/>
    </source>
</evidence>
<evidence type="ECO:0000256" key="1">
    <source>
        <dbReference type="ARBA" id="ARBA00022428"/>
    </source>
</evidence>
<dbReference type="NCBIfam" id="TIGR01923">
    <property type="entry name" value="menE"/>
    <property type="match status" value="1"/>
</dbReference>
<comment type="pathway">
    <text evidence="5">Quinol/quinone metabolism; menaquinone biosynthesis.</text>
</comment>
<dbReference type="Pfam" id="PF00501">
    <property type="entry name" value="AMP-binding"/>
    <property type="match status" value="1"/>
</dbReference>
<dbReference type="Gene3D" id="3.40.50.12780">
    <property type="entry name" value="N-terminal domain of ligase-like"/>
    <property type="match status" value="1"/>
</dbReference>
<dbReference type="PANTHER" id="PTHR43201:SF5">
    <property type="entry name" value="MEDIUM-CHAIN ACYL-COA LIGASE ACSF2, MITOCHONDRIAL"/>
    <property type="match status" value="1"/>
</dbReference>
<dbReference type="HAMAP" id="MF_00731">
    <property type="entry name" value="MenE"/>
    <property type="match status" value="1"/>
</dbReference>
<accession>A0ABQ6YW27</accession>
<comment type="catalytic activity">
    <reaction evidence="5">
        <text>2-succinylbenzoate + ATP + CoA = 2-succinylbenzoyl-CoA + AMP + diphosphate</text>
        <dbReference type="Rhea" id="RHEA:17009"/>
        <dbReference type="ChEBI" id="CHEBI:18325"/>
        <dbReference type="ChEBI" id="CHEBI:30616"/>
        <dbReference type="ChEBI" id="CHEBI:33019"/>
        <dbReference type="ChEBI" id="CHEBI:57287"/>
        <dbReference type="ChEBI" id="CHEBI:57364"/>
        <dbReference type="ChEBI" id="CHEBI:456215"/>
        <dbReference type="EC" id="6.2.1.26"/>
    </reaction>
</comment>
<keyword evidence="1 5" id="KW-0474">Menaquinone biosynthesis</keyword>
<dbReference type="InterPro" id="IPR045851">
    <property type="entry name" value="AMP-bd_C_sf"/>
</dbReference>
<reference evidence="8 9" key="1">
    <citation type="submission" date="2016-06" db="EMBL/GenBank/DDBJ databases">
        <title>Four novel species of enterococci isolated from chicken manure.</title>
        <authorList>
            <person name="Van Tyne D."/>
        </authorList>
    </citation>
    <scope>NUCLEOTIDE SEQUENCE [LARGE SCALE GENOMIC DNA]</scope>
    <source>
        <strain evidence="8 9">CU12B</strain>
    </source>
</reference>
<dbReference type="InterPro" id="IPR025110">
    <property type="entry name" value="AMP-bd_C"/>
</dbReference>
<keyword evidence="3 5" id="KW-0547">Nucleotide-binding</keyword>